<protein>
    <submittedName>
        <fullName evidence="2">Uncharacterized protein</fullName>
    </submittedName>
</protein>
<sequence length="657" mass="76467">MIFIMDRIQSTPSLKMMIADNDDGIGCWTHRVAIMFRCCGKIYTIEAVDIDCCVLFAPRCLCEPPRFIYNCFVQNVITDGNGCATLYCCYYSSGETCSTTKSKYSIHHATPDNVSLMFPEQCRENLGPALQEITNAGGMWVCAVSQHENSTKRRRPCSNQVFVLDTPTRLFCNSTSTGSLIKFNARFDTSSVVWLRNYYDAEDDKNDKQHTDDDYEDDDDDYDDEDGDGDDDGSIWTFEDFKRLFAGLNERDAGMWKYCDSNAQQMFGRLRKNSTERDKIIEYIERINGAHSSFSEPSLHTYYGSKLLIFLLDLQNDPLIGYYECEIFGKIKHIYKDDARNAEIERWCAYDGNIHLFKTCGLYETIQKVKFDAGYKWFVKNVIPITPVLFNRSKINYYCNKPNTTCIPDGEYGEQYSVYSANGLEYVSKCNNEQYTVLLSNAIKRYAAENGNTFELVSGYGNNLLSYKLLNVDKYKQLWHFLDLANVFHFTKKEVNCFNNCHFENKSGDGYVCSWHGVVSTSGITKYHTLYNRYHYMSPFHNFVQGVYKTFIVNQHWMPERSLFKFESCFPRQFIQTYLKPYRANHRHELLKCDMTKSNTIIGELGWPSPDDRHVLISERKLILVGLQRWIKDKLYRPDSETVKKIKERFQTMCMNF</sequence>
<evidence type="ECO:0000256" key="1">
    <source>
        <dbReference type="SAM" id="MobiDB-lite"/>
    </source>
</evidence>
<evidence type="ECO:0000313" key="3">
    <source>
        <dbReference type="Proteomes" id="UP000316643"/>
    </source>
</evidence>
<organism evidence="2 3">
    <name type="scientific">Heliothis virescens ascovirus 3h</name>
    <dbReference type="NCBI Taxonomy" id="1268039"/>
    <lineage>
        <taxon>Viruses</taxon>
        <taxon>Varidnaviria</taxon>
        <taxon>Bamfordvirae</taxon>
        <taxon>Nucleocytoviricota</taxon>
        <taxon>Megaviricetes</taxon>
        <taxon>Pimascovirales</taxon>
        <taxon>Pimascovirales incertae sedis</taxon>
        <taxon>Ascoviridae</taxon>
        <taxon>Ascovirus</taxon>
    </lineage>
</organism>
<accession>A0A386JAV1</accession>
<reference evidence="2 3" key="1">
    <citation type="journal article" date="2017" name="Virol. Sin.">
        <title>Genome analysis of Heliothis virescens ascovirus 3h isolated from China.</title>
        <authorList>
            <person name="Huang G.H."/>
            <person name="Hou D.H."/>
            <person name="Wang M."/>
            <person name="Cheng X.W."/>
            <person name="Hu Z."/>
        </authorList>
    </citation>
    <scope>NUCLEOTIDE SEQUENCE [LARGE SCALE GENOMIC DNA]</scope>
    <source>
        <strain evidence="2">HvAV-3h</strain>
    </source>
</reference>
<dbReference type="Proteomes" id="UP000316643">
    <property type="component" value="Genome"/>
</dbReference>
<name>A0A386JAV1_9VIRU</name>
<feature type="region of interest" description="Disordered" evidence="1">
    <location>
        <begin position="204"/>
        <end position="234"/>
    </location>
</feature>
<dbReference type="EMBL" id="KU170628">
    <property type="protein sequence ID" value="AYD68210.1"/>
    <property type="molecule type" value="Genomic_DNA"/>
</dbReference>
<proteinExistence type="predicted"/>
<evidence type="ECO:0000313" key="2">
    <source>
        <dbReference type="EMBL" id="AYD68210.1"/>
    </source>
</evidence>
<feature type="compositionally biased region" description="Acidic residues" evidence="1">
    <location>
        <begin position="213"/>
        <end position="233"/>
    </location>
</feature>